<name>A0A917C9V2_9HYPH</name>
<evidence type="ECO:0000313" key="1">
    <source>
        <dbReference type="EMBL" id="GGF74650.1"/>
    </source>
</evidence>
<protein>
    <submittedName>
        <fullName evidence="1">Uncharacterized protein</fullName>
    </submittedName>
</protein>
<dbReference type="EMBL" id="BMCT01000006">
    <property type="protein sequence ID" value="GGF74650.1"/>
    <property type="molecule type" value="Genomic_DNA"/>
</dbReference>
<reference evidence="1" key="2">
    <citation type="submission" date="2020-09" db="EMBL/GenBank/DDBJ databases">
        <authorList>
            <person name="Sun Q."/>
            <person name="Sedlacek I."/>
        </authorList>
    </citation>
    <scope>NUCLEOTIDE SEQUENCE</scope>
    <source>
        <strain evidence="1">CCM 7897</strain>
    </source>
</reference>
<evidence type="ECO:0000313" key="2">
    <source>
        <dbReference type="Proteomes" id="UP000606044"/>
    </source>
</evidence>
<gene>
    <name evidence="1" type="ORF">GCM10007301_38140</name>
</gene>
<comment type="caution">
    <text evidence="1">The sequence shown here is derived from an EMBL/GenBank/DDBJ whole genome shotgun (WGS) entry which is preliminary data.</text>
</comment>
<dbReference type="Proteomes" id="UP000606044">
    <property type="component" value="Unassembled WGS sequence"/>
</dbReference>
<organism evidence="1 2">
    <name type="scientific">Azorhizobium oxalatiphilum</name>
    <dbReference type="NCBI Taxonomy" id="980631"/>
    <lineage>
        <taxon>Bacteria</taxon>
        <taxon>Pseudomonadati</taxon>
        <taxon>Pseudomonadota</taxon>
        <taxon>Alphaproteobacteria</taxon>
        <taxon>Hyphomicrobiales</taxon>
        <taxon>Xanthobacteraceae</taxon>
        <taxon>Azorhizobium</taxon>
    </lineage>
</organism>
<dbReference type="AlphaFoldDB" id="A0A917C9V2"/>
<accession>A0A917C9V2</accession>
<reference evidence="1" key="1">
    <citation type="journal article" date="2014" name="Int. J. Syst. Evol. Microbiol.">
        <title>Complete genome sequence of Corynebacterium casei LMG S-19264T (=DSM 44701T), isolated from a smear-ripened cheese.</title>
        <authorList>
            <consortium name="US DOE Joint Genome Institute (JGI-PGF)"/>
            <person name="Walter F."/>
            <person name="Albersmeier A."/>
            <person name="Kalinowski J."/>
            <person name="Ruckert C."/>
        </authorList>
    </citation>
    <scope>NUCLEOTIDE SEQUENCE</scope>
    <source>
        <strain evidence="1">CCM 7897</strain>
    </source>
</reference>
<keyword evidence="2" id="KW-1185">Reference proteome</keyword>
<proteinExistence type="predicted"/>
<sequence length="256" mass="29434">MNGIVNDAVKIKSQRVDRSPHYITFDQFLRAYHAVQYSNYQGFVLNAHLTMSWKYAGATTAAEAERLNTKAMDRIRKFLHHRGVPFHYFGVFENGVQHGCHFHSGIHVPKRLMQQFYKCLKNIVHDFGPSDIEGCLVHVGVRADDHIVSQWKWFRYCMKGLDPEIPRGVFPDGYDGDMNSALGLKKQNTGVVEMDRVRIARALGPQARSLARYTPAVEIIREVPEPDYSDAEYRRGKQKRLTDDMSYALRGMEELV</sequence>